<feature type="compositionally biased region" description="Polar residues" evidence="1">
    <location>
        <begin position="16"/>
        <end position="27"/>
    </location>
</feature>
<proteinExistence type="predicted"/>
<protein>
    <recommendedName>
        <fullName evidence="4">RNase H type-1 domain-containing protein</fullName>
    </recommendedName>
</protein>
<organism evidence="2 3">
    <name type="scientific">Prorocentrum cordatum</name>
    <dbReference type="NCBI Taxonomy" id="2364126"/>
    <lineage>
        <taxon>Eukaryota</taxon>
        <taxon>Sar</taxon>
        <taxon>Alveolata</taxon>
        <taxon>Dinophyceae</taxon>
        <taxon>Prorocentrales</taxon>
        <taxon>Prorocentraceae</taxon>
        <taxon>Prorocentrum</taxon>
    </lineage>
</organism>
<name>A0ABN9XDB8_9DINO</name>
<comment type="caution">
    <text evidence="2">The sequence shown here is derived from an EMBL/GenBank/DDBJ whole genome shotgun (WGS) entry which is preliminary data.</text>
</comment>
<dbReference type="InterPro" id="IPR036397">
    <property type="entry name" value="RNaseH_sf"/>
</dbReference>
<dbReference type="Gene3D" id="3.30.420.10">
    <property type="entry name" value="Ribonuclease H-like superfamily/Ribonuclease H"/>
    <property type="match status" value="1"/>
</dbReference>
<evidence type="ECO:0000313" key="2">
    <source>
        <dbReference type="EMBL" id="CAK0896100.1"/>
    </source>
</evidence>
<evidence type="ECO:0000256" key="1">
    <source>
        <dbReference type="SAM" id="MobiDB-lite"/>
    </source>
</evidence>
<feature type="region of interest" description="Disordered" evidence="1">
    <location>
        <begin position="13"/>
        <end position="46"/>
    </location>
</feature>
<gene>
    <name evidence="2" type="ORF">PCOR1329_LOCUS74671</name>
</gene>
<reference evidence="2" key="1">
    <citation type="submission" date="2023-10" db="EMBL/GenBank/DDBJ databases">
        <authorList>
            <person name="Chen Y."/>
            <person name="Shah S."/>
            <person name="Dougan E. K."/>
            <person name="Thang M."/>
            <person name="Chan C."/>
        </authorList>
    </citation>
    <scope>NUCLEOTIDE SEQUENCE [LARGE SCALE GENOMIC DNA]</scope>
</reference>
<evidence type="ECO:0008006" key="4">
    <source>
        <dbReference type="Google" id="ProtNLM"/>
    </source>
</evidence>
<dbReference type="EMBL" id="CAUYUJ010020142">
    <property type="protein sequence ID" value="CAK0896100.1"/>
    <property type="molecule type" value="Genomic_DNA"/>
</dbReference>
<keyword evidence="3" id="KW-1185">Reference proteome</keyword>
<dbReference type="Proteomes" id="UP001189429">
    <property type="component" value="Unassembled WGS sequence"/>
</dbReference>
<evidence type="ECO:0000313" key="3">
    <source>
        <dbReference type="Proteomes" id="UP001189429"/>
    </source>
</evidence>
<sequence>MLAGLPWATFKKPLSLKSQQDNGQQGYDSGYGKKQRGGQKAETEELPPALVLIAEKMGGMQLADGVQLSSQLKGFAARNEAQADPPKVKTRPERLGEAAEALRNANKQFTTVAVQVKKQRAMLQEWEKKIEEKATGVAKQEALLEKIYGEGENQPQSFVQQLISRTPEQLALDGVIDLEKEMELDDEEVDEAAKQAVPEAKMQVLEDLQEGARSYTTKLQEHISKAKELAAKSKEAIRQDVKKRMIDANEAHRDVTHAMASRGGRDLFGKLRIKAKIEHSSTRKLELPRACCRESRSEPREMQRQAYDAELEGTQCVQPTRRSLDNTTPITTECTAKKKGKAEHIDIENKGQKPTANRDQELIICGDGSGGTRGDDARYRRCGWGWVLMERVDGQWTPTAECSGPLPRERQSDNRAQITALLDSQESTTGNITFYTDSEILCKGWNNKRYLTKCYKKGHGDLWKRIGRALDNRGDATIRVLQIESHVSIDEAQMGYYHWARAAAQRVTARIAQSTRELFEKVRPVTWEEKEEAKSGNEWSADKFRDLEHRAEVLH</sequence>
<accession>A0ABN9XDB8</accession>